<evidence type="ECO:0000256" key="4">
    <source>
        <dbReference type="ARBA" id="ARBA00022980"/>
    </source>
</evidence>
<dbReference type="GO" id="GO:1990904">
    <property type="term" value="C:ribonucleoprotein complex"/>
    <property type="evidence" value="ECO:0007669"/>
    <property type="project" value="UniProtKB-KW"/>
</dbReference>
<evidence type="ECO:0000313" key="9">
    <source>
        <dbReference type="Proteomes" id="UP000190140"/>
    </source>
</evidence>
<organism evidence="8 9">
    <name type="scientific">Alkalithermobacter paradoxus</name>
    <dbReference type="NCBI Taxonomy" id="29349"/>
    <lineage>
        <taxon>Bacteria</taxon>
        <taxon>Bacillati</taxon>
        <taxon>Bacillota</taxon>
        <taxon>Clostridia</taxon>
        <taxon>Peptostreptococcales</taxon>
        <taxon>Tepidibacteraceae</taxon>
        <taxon>Alkalithermobacter</taxon>
    </lineage>
</organism>
<keyword evidence="3 6" id="KW-0694">RNA-binding</keyword>
<dbReference type="STRING" id="29349.CLOTH_13120"/>
<keyword evidence="9" id="KW-1185">Reference proteome</keyword>
<dbReference type="Proteomes" id="UP000190140">
    <property type="component" value="Unassembled WGS sequence"/>
</dbReference>
<dbReference type="AlphaFoldDB" id="A0A1V4I6L7"/>
<evidence type="ECO:0000256" key="3">
    <source>
        <dbReference type="ARBA" id="ARBA00022884"/>
    </source>
</evidence>
<name>A0A1V4I6L7_9FIRM</name>
<dbReference type="PANTHER" id="PTHR21349:SF0">
    <property type="entry name" value="LARGE RIBOSOMAL SUBUNIT PROTEIN BL21M"/>
    <property type="match status" value="1"/>
</dbReference>
<evidence type="ECO:0000256" key="7">
    <source>
        <dbReference type="RuleBase" id="RU000562"/>
    </source>
</evidence>
<dbReference type="InterPro" id="IPR036164">
    <property type="entry name" value="bL21-like_sf"/>
</dbReference>
<dbReference type="PROSITE" id="PS01169">
    <property type="entry name" value="RIBOSOMAL_L21"/>
    <property type="match status" value="1"/>
</dbReference>
<dbReference type="SUPFAM" id="SSF141091">
    <property type="entry name" value="L21p-like"/>
    <property type="match status" value="1"/>
</dbReference>
<evidence type="ECO:0000256" key="2">
    <source>
        <dbReference type="ARBA" id="ARBA00022730"/>
    </source>
</evidence>
<dbReference type="OrthoDB" id="9813334at2"/>
<dbReference type="GO" id="GO:0006412">
    <property type="term" value="P:translation"/>
    <property type="evidence" value="ECO:0007669"/>
    <property type="project" value="UniProtKB-UniRule"/>
</dbReference>
<keyword evidence="4 6" id="KW-0689">Ribosomal protein</keyword>
<evidence type="ECO:0000256" key="5">
    <source>
        <dbReference type="ARBA" id="ARBA00023274"/>
    </source>
</evidence>
<evidence type="ECO:0000313" key="8">
    <source>
        <dbReference type="EMBL" id="OPJ55554.1"/>
    </source>
</evidence>
<protein>
    <recommendedName>
        <fullName evidence="6">Large ribosomal subunit protein bL21</fullName>
    </recommendedName>
</protein>
<dbReference type="HAMAP" id="MF_01363">
    <property type="entry name" value="Ribosomal_bL21"/>
    <property type="match status" value="1"/>
</dbReference>
<dbReference type="RefSeq" id="WP_079412299.1">
    <property type="nucleotide sequence ID" value="NZ_MZGW01000004.1"/>
</dbReference>
<dbReference type="PANTHER" id="PTHR21349">
    <property type="entry name" value="50S RIBOSOMAL PROTEIN L21"/>
    <property type="match status" value="1"/>
</dbReference>
<dbReference type="GO" id="GO:0019843">
    <property type="term" value="F:rRNA binding"/>
    <property type="evidence" value="ECO:0007669"/>
    <property type="project" value="UniProtKB-UniRule"/>
</dbReference>
<reference evidence="8 9" key="1">
    <citation type="submission" date="2017-03" db="EMBL/GenBank/DDBJ databases">
        <title>Genome sequence of Clostridium thermoalcaliphilum DSM 7309.</title>
        <authorList>
            <person name="Poehlein A."/>
            <person name="Daniel R."/>
        </authorList>
    </citation>
    <scope>NUCLEOTIDE SEQUENCE [LARGE SCALE GENOMIC DNA]</scope>
    <source>
        <strain evidence="8 9">DSM 7309</strain>
    </source>
</reference>
<proteinExistence type="inferred from homology"/>
<comment type="similarity">
    <text evidence="1 6 7">Belongs to the bacterial ribosomal protein bL21 family.</text>
</comment>
<comment type="function">
    <text evidence="6 7">This protein binds to 23S rRNA in the presence of protein L20.</text>
</comment>
<sequence length="103" mass="11489">MYAIVETGGKQYRVQEGDTLFVEKLQANEGDVVTLDRVLAVSKDGSLVVGNPVVDGAKVDAKVVEQGKGKKIIVFKYKPKKDYRRKQGHRQPYTKIVIEKINA</sequence>
<gene>
    <name evidence="6 8" type="primary">rplU</name>
    <name evidence="8" type="ORF">CLOTH_13120</name>
</gene>
<evidence type="ECO:0000256" key="6">
    <source>
        <dbReference type="HAMAP-Rule" id="MF_01363"/>
    </source>
</evidence>
<dbReference type="GO" id="GO:0003735">
    <property type="term" value="F:structural constituent of ribosome"/>
    <property type="evidence" value="ECO:0007669"/>
    <property type="project" value="InterPro"/>
</dbReference>
<comment type="caution">
    <text evidence="8">The sequence shown here is derived from an EMBL/GenBank/DDBJ whole genome shotgun (WGS) entry which is preliminary data.</text>
</comment>
<dbReference type="GO" id="GO:0005737">
    <property type="term" value="C:cytoplasm"/>
    <property type="evidence" value="ECO:0007669"/>
    <property type="project" value="UniProtKB-ARBA"/>
</dbReference>
<dbReference type="EMBL" id="MZGW01000004">
    <property type="protein sequence ID" value="OPJ55554.1"/>
    <property type="molecule type" value="Genomic_DNA"/>
</dbReference>
<dbReference type="Pfam" id="PF00829">
    <property type="entry name" value="Ribosomal_L21p"/>
    <property type="match status" value="1"/>
</dbReference>
<evidence type="ECO:0000256" key="1">
    <source>
        <dbReference type="ARBA" id="ARBA00008563"/>
    </source>
</evidence>
<keyword evidence="2 6" id="KW-0699">rRNA-binding</keyword>
<dbReference type="InterPro" id="IPR018258">
    <property type="entry name" value="Ribosomal_bL21_CS"/>
</dbReference>
<dbReference type="InterPro" id="IPR001787">
    <property type="entry name" value="Ribosomal_bL21"/>
</dbReference>
<comment type="subunit">
    <text evidence="6">Part of the 50S ribosomal subunit. Contacts protein L20.</text>
</comment>
<dbReference type="GO" id="GO:0005840">
    <property type="term" value="C:ribosome"/>
    <property type="evidence" value="ECO:0007669"/>
    <property type="project" value="UniProtKB-KW"/>
</dbReference>
<keyword evidence="5 6" id="KW-0687">Ribonucleoprotein</keyword>
<accession>A0A1V4I6L7</accession>
<dbReference type="NCBIfam" id="TIGR00061">
    <property type="entry name" value="L21"/>
    <property type="match status" value="1"/>
</dbReference>
<dbReference type="InterPro" id="IPR028909">
    <property type="entry name" value="bL21-like"/>
</dbReference>